<evidence type="ECO:0000256" key="2">
    <source>
        <dbReference type="SAM" id="MobiDB-lite"/>
    </source>
</evidence>
<dbReference type="Proteomes" id="UP000298860">
    <property type="component" value="Unassembled WGS sequence"/>
</dbReference>
<protein>
    <recommendedName>
        <fullName evidence="3">Tyr recombinase domain-containing protein</fullName>
    </recommendedName>
</protein>
<evidence type="ECO:0000313" key="4">
    <source>
        <dbReference type="EMBL" id="GDY34084.1"/>
    </source>
</evidence>
<dbReference type="CDD" id="cd01189">
    <property type="entry name" value="INT_ICEBs1_C_like"/>
    <property type="match status" value="1"/>
</dbReference>
<sequence length="295" mass="31890">MLVVKSPPVVETEVEPFTVAEAQRILNAAAGRRNGVRFALALSLGLRRGEALGLKWADLDTRTGTLKIRRALQRHTWRHGCDDPAACAKPHHKTEPCKEGCKRHQRKCPPPCPPGCTGHARACPQRHGGGLVIAQVKSRAGKRSVHVPVPLLEALKAHKGNQDKEKKAAGNLWQDNGWIFAQPNGRALDPRADHDEWKALLAEAGVRDARLHDARHTAATVLLVLNVPHRAIMDVMGWSSTSMLTRYVHVPNEIRAGIANQVGGLLWKLPEAGIGSTADDESDGNDGTAGALVPA</sequence>
<reference evidence="5" key="1">
    <citation type="submission" date="2019-04" db="EMBL/GenBank/DDBJ databases">
        <title>Draft genome sequence of Pseudonocardiaceae bacterium SL3-2-4.</title>
        <authorList>
            <person name="Ningsih F."/>
            <person name="Yokota A."/>
            <person name="Sakai Y."/>
            <person name="Nanatani K."/>
            <person name="Yabe S."/>
            <person name="Oetari A."/>
            <person name="Sjamsuridzal W."/>
        </authorList>
    </citation>
    <scope>NUCLEOTIDE SEQUENCE [LARGE SCALE GENOMIC DNA]</scope>
    <source>
        <strain evidence="5">SL3-2-4</strain>
    </source>
</reference>
<feature type="region of interest" description="Disordered" evidence="2">
    <location>
        <begin position="276"/>
        <end position="295"/>
    </location>
</feature>
<name>A0A4D4JEK0_9PSEU</name>
<dbReference type="PANTHER" id="PTHR30349:SF91">
    <property type="entry name" value="INTA PROTEIN"/>
    <property type="match status" value="1"/>
</dbReference>
<dbReference type="InterPro" id="IPR002104">
    <property type="entry name" value="Integrase_catalytic"/>
</dbReference>
<keyword evidence="1" id="KW-0233">DNA recombination</keyword>
<keyword evidence="5" id="KW-1185">Reference proteome</keyword>
<evidence type="ECO:0000259" key="3">
    <source>
        <dbReference type="PROSITE" id="PS51898"/>
    </source>
</evidence>
<dbReference type="PROSITE" id="PS51898">
    <property type="entry name" value="TYR_RECOMBINASE"/>
    <property type="match status" value="1"/>
</dbReference>
<proteinExistence type="predicted"/>
<evidence type="ECO:0000256" key="1">
    <source>
        <dbReference type="ARBA" id="ARBA00023172"/>
    </source>
</evidence>
<dbReference type="GO" id="GO:0006310">
    <property type="term" value="P:DNA recombination"/>
    <property type="evidence" value="ECO:0007669"/>
    <property type="project" value="UniProtKB-KW"/>
</dbReference>
<dbReference type="GO" id="GO:0015074">
    <property type="term" value="P:DNA integration"/>
    <property type="evidence" value="ECO:0007669"/>
    <property type="project" value="InterPro"/>
</dbReference>
<dbReference type="SUPFAM" id="SSF56349">
    <property type="entry name" value="DNA breaking-rejoining enzymes"/>
    <property type="match status" value="1"/>
</dbReference>
<dbReference type="InterPro" id="IPR013762">
    <property type="entry name" value="Integrase-like_cat_sf"/>
</dbReference>
<dbReference type="EMBL" id="BJFL01000109">
    <property type="protein sequence ID" value="GDY34084.1"/>
    <property type="molecule type" value="Genomic_DNA"/>
</dbReference>
<dbReference type="PANTHER" id="PTHR30349">
    <property type="entry name" value="PHAGE INTEGRASE-RELATED"/>
    <property type="match status" value="1"/>
</dbReference>
<dbReference type="InterPro" id="IPR050090">
    <property type="entry name" value="Tyrosine_recombinase_XerCD"/>
</dbReference>
<gene>
    <name evidence="4" type="ORF">GTS_57170</name>
</gene>
<organism evidence="4 5">
    <name type="scientific">Gandjariella thermophila</name>
    <dbReference type="NCBI Taxonomy" id="1931992"/>
    <lineage>
        <taxon>Bacteria</taxon>
        <taxon>Bacillati</taxon>
        <taxon>Actinomycetota</taxon>
        <taxon>Actinomycetes</taxon>
        <taxon>Pseudonocardiales</taxon>
        <taxon>Pseudonocardiaceae</taxon>
        <taxon>Gandjariella</taxon>
    </lineage>
</organism>
<dbReference type="InterPro" id="IPR011010">
    <property type="entry name" value="DNA_brk_join_enz"/>
</dbReference>
<evidence type="ECO:0000313" key="5">
    <source>
        <dbReference type="Proteomes" id="UP000298860"/>
    </source>
</evidence>
<dbReference type="AlphaFoldDB" id="A0A4D4JEK0"/>
<dbReference type="GO" id="GO:0003677">
    <property type="term" value="F:DNA binding"/>
    <property type="evidence" value="ECO:0007669"/>
    <property type="project" value="InterPro"/>
</dbReference>
<dbReference type="Gene3D" id="1.10.443.10">
    <property type="entry name" value="Intergrase catalytic core"/>
    <property type="match status" value="1"/>
</dbReference>
<comment type="caution">
    <text evidence="4">The sequence shown here is derived from an EMBL/GenBank/DDBJ whole genome shotgun (WGS) entry which is preliminary data.</text>
</comment>
<accession>A0A4D4JEK0</accession>
<dbReference type="Pfam" id="PF00589">
    <property type="entry name" value="Phage_integrase"/>
    <property type="match status" value="1"/>
</dbReference>
<feature type="domain" description="Tyr recombinase" evidence="3">
    <location>
        <begin position="12"/>
        <end position="260"/>
    </location>
</feature>